<organism evidence="1 2">
    <name type="scientific">Nesidiocoris tenuis</name>
    <dbReference type="NCBI Taxonomy" id="355587"/>
    <lineage>
        <taxon>Eukaryota</taxon>
        <taxon>Metazoa</taxon>
        <taxon>Ecdysozoa</taxon>
        <taxon>Arthropoda</taxon>
        <taxon>Hexapoda</taxon>
        <taxon>Insecta</taxon>
        <taxon>Pterygota</taxon>
        <taxon>Neoptera</taxon>
        <taxon>Paraneoptera</taxon>
        <taxon>Hemiptera</taxon>
        <taxon>Heteroptera</taxon>
        <taxon>Panheteroptera</taxon>
        <taxon>Cimicomorpha</taxon>
        <taxon>Miridae</taxon>
        <taxon>Dicyphina</taxon>
        <taxon>Nesidiocoris</taxon>
    </lineage>
</organism>
<dbReference type="EMBL" id="AP028914">
    <property type="protein sequence ID" value="BES95895.1"/>
    <property type="molecule type" value="Genomic_DNA"/>
</dbReference>
<reference evidence="1 2" key="1">
    <citation type="submission" date="2023-09" db="EMBL/GenBank/DDBJ databases">
        <title>Nesidiocoris tenuis whole genome shotgun sequence.</title>
        <authorList>
            <person name="Shibata T."/>
            <person name="Shimoda M."/>
            <person name="Kobayashi T."/>
            <person name="Uehara T."/>
        </authorList>
    </citation>
    <scope>NUCLEOTIDE SEQUENCE [LARGE SCALE GENOMIC DNA]</scope>
    <source>
        <strain evidence="1 2">Japan</strain>
    </source>
</reference>
<gene>
    <name evidence="1" type="ORF">NTJ_08704</name>
</gene>
<evidence type="ECO:0000313" key="2">
    <source>
        <dbReference type="Proteomes" id="UP001307889"/>
    </source>
</evidence>
<accession>A0ABN7AYA7</accession>
<proteinExistence type="predicted"/>
<protein>
    <submittedName>
        <fullName evidence="1">Uncharacterized protein</fullName>
    </submittedName>
</protein>
<dbReference type="Proteomes" id="UP001307889">
    <property type="component" value="Chromosome 6"/>
</dbReference>
<evidence type="ECO:0000313" key="1">
    <source>
        <dbReference type="EMBL" id="BES95895.1"/>
    </source>
</evidence>
<keyword evidence="2" id="KW-1185">Reference proteome</keyword>
<name>A0ABN7AYA7_9HEMI</name>
<sequence length="82" mass="8843">MMMRTAPLGTESEGRPCAGALALSLKEWIPTSSCCVYHGLLASLTLPYLIDHVDALPATVAQLCRIIVVPSNTLSLIFCCHR</sequence>